<evidence type="ECO:0000256" key="1">
    <source>
        <dbReference type="SAM" id="Phobius"/>
    </source>
</evidence>
<comment type="caution">
    <text evidence="2">The sequence shown here is derived from an EMBL/GenBank/DDBJ whole genome shotgun (WGS) entry which is preliminary data.</text>
</comment>
<reference evidence="2" key="2">
    <citation type="journal article" date="2023" name="IMA Fungus">
        <title>Comparative genomic study of the Penicillium genus elucidates a diverse pangenome and 15 lateral gene transfer events.</title>
        <authorList>
            <person name="Petersen C."/>
            <person name="Sorensen T."/>
            <person name="Nielsen M.R."/>
            <person name="Sondergaard T.E."/>
            <person name="Sorensen J.L."/>
            <person name="Fitzpatrick D.A."/>
            <person name="Frisvad J.C."/>
            <person name="Nielsen K.L."/>
        </authorList>
    </citation>
    <scope>NUCLEOTIDE SEQUENCE</scope>
    <source>
        <strain evidence="2">IBT 21917</strain>
    </source>
</reference>
<dbReference type="InterPro" id="IPR021842">
    <property type="entry name" value="DUF3435"/>
</dbReference>
<evidence type="ECO:0000313" key="2">
    <source>
        <dbReference type="EMBL" id="KAJ5151541.1"/>
    </source>
</evidence>
<reference evidence="2" key="1">
    <citation type="submission" date="2022-11" db="EMBL/GenBank/DDBJ databases">
        <authorList>
            <person name="Petersen C."/>
        </authorList>
    </citation>
    <scope>NUCLEOTIDE SEQUENCE</scope>
    <source>
        <strain evidence="2">IBT 21917</strain>
    </source>
</reference>
<proteinExistence type="predicted"/>
<sequence length="126" mass="14976">MIQTYEIEVVTNTKQEVLYEVTPNNIHRFFNYYIKLKYSEGSRYLKGTSKARFRGYYRRITQTRITSEDSEEINTISPPIFLAEIKSEHTKKFLGISNNFPFPKIINNPSLIFSPYIFIFGILFWL</sequence>
<feature type="transmembrane region" description="Helical" evidence="1">
    <location>
        <begin position="105"/>
        <end position="125"/>
    </location>
</feature>
<dbReference type="OrthoDB" id="4369381at2759"/>
<dbReference type="EMBL" id="JAPQKO010000008">
    <property type="protein sequence ID" value="KAJ5151541.1"/>
    <property type="molecule type" value="Genomic_DNA"/>
</dbReference>
<dbReference type="Proteomes" id="UP001146351">
    <property type="component" value="Unassembled WGS sequence"/>
</dbReference>
<keyword evidence="1" id="KW-0812">Transmembrane</keyword>
<gene>
    <name evidence="2" type="ORF">N7492_009836</name>
</gene>
<accession>A0A9W9HLA9</accession>
<name>A0A9W9HLA9_9EURO</name>
<keyword evidence="1" id="KW-0472">Membrane</keyword>
<keyword evidence="3" id="KW-1185">Reference proteome</keyword>
<dbReference type="AlphaFoldDB" id="A0A9W9HLA9"/>
<dbReference type="Pfam" id="PF11917">
    <property type="entry name" value="DUF3435"/>
    <property type="match status" value="1"/>
</dbReference>
<protein>
    <submittedName>
        <fullName evidence="2">Uncharacterized protein</fullName>
    </submittedName>
</protein>
<evidence type="ECO:0000313" key="3">
    <source>
        <dbReference type="Proteomes" id="UP001146351"/>
    </source>
</evidence>
<organism evidence="2 3">
    <name type="scientific">Penicillium capsulatum</name>
    <dbReference type="NCBI Taxonomy" id="69766"/>
    <lineage>
        <taxon>Eukaryota</taxon>
        <taxon>Fungi</taxon>
        <taxon>Dikarya</taxon>
        <taxon>Ascomycota</taxon>
        <taxon>Pezizomycotina</taxon>
        <taxon>Eurotiomycetes</taxon>
        <taxon>Eurotiomycetidae</taxon>
        <taxon>Eurotiales</taxon>
        <taxon>Aspergillaceae</taxon>
        <taxon>Penicillium</taxon>
    </lineage>
</organism>
<keyword evidence="1" id="KW-1133">Transmembrane helix</keyword>